<keyword evidence="4" id="KW-1185">Reference proteome</keyword>
<sequence>MSSGVESQKPTSLAEKLAASARQSQQTSINQAGGAQGKALGSRPLQSAGSGNIPARLEEALDVEGDIPINEVEVGGTPLLKILKHSTDPSGSNSSSNPSPVDAVGLLLGLDLSGVAEIVDSYPLPGGVQGALNAVGTGADTEKTPFAQNLLRHLREVALLDSPIGIYLTLHSPTLFSTLISETFNPSSTISGSKDPNNQNLAGLAPGSGFLIKGIIELMAAVERMGGNRGSSGKGGSRAVLIVHDAARSSAGDVSIKAYKFSDGFAAALRKQKFDTQSLIEHRLAPSTILQPLKLRTKNPALLNALFAEMSTPANASPSLREAKNTVLPPTFLPLQNTTATSLPLSLSNTLSQLTNLSTEQNNLAYQLRQVGREKSKHDQAVQSRQQENELRKKQGLAPLPDVAEPPARKIQDPSRLDLMLCLGAVDNAAKGLAAEAGKGLVKAFASG</sequence>
<feature type="region of interest" description="Disordered" evidence="1">
    <location>
        <begin position="372"/>
        <end position="411"/>
    </location>
</feature>
<gene>
    <name evidence="3" type="ORF">FFLO_02975</name>
</gene>
<feature type="compositionally biased region" description="Polar residues" evidence="1">
    <location>
        <begin position="21"/>
        <end position="33"/>
    </location>
</feature>
<comment type="caution">
    <text evidence="3">The sequence shown here is derived from an EMBL/GenBank/DDBJ whole genome shotgun (WGS) entry which is preliminary data.</text>
</comment>
<dbReference type="Pfam" id="PF19445">
    <property type="entry name" value="eIF3h_C"/>
    <property type="match status" value="1"/>
</dbReference>
<feature type="domain" description="eIF3h C-terminal" evidence="2">
    <location>
        <begin position="251"/>
        <end position="445"/>
    </location>
</feature>
<evidence type="ECO:0000259" key="2">
    <source>
        <dbReference type="Pfam" id="PF19445"/>
    </source>
</evidence>
<protein>
    <recommendedName>
        <fullName evidence="2">eIF3h C-terminal domain-containing protein</fullName>
    </recommendedName>
</protein>
<reference evidence="3" key="1">
    <citation type="submission" date="2020-04" db="EMBL/GenBank/DDBJ databases">
        <title>Analysis of mating type loci in Filobasidium floriforme.</title>
        <authorList>
            <person name="Nowrousian M."/>
        </authorList>
    </citation>
    <scope>NUCLEOTIDE SEQUENCE</scope>
    <source>
        <strain evidence="3">CBS 6242</strain>
    </source>
</reference>
<proteinExistence type="predicted"/>
<name>A0A8K0NNP0_9TREE</name>
<accession>A0A8K0NNP0</accession>
<organism evidence="3 4">
    <name type="scientific">Filobasidium floriforme</name>
    <dbReference type="NCBI Taxonomy" id="5210"/>
    <lineage>
        <taxon>Eukaryota</taxon>
        <taxon>Fungi</taxon>
        <taxon>Dikarya</taxon>
        <taxon>Basidiomycota</taxon>
        <taxon>Agaricomycotina</taxon>
        <taxon>Tremellomycetes</taxon>
        <taxon>Filobasidiales</taxon>
        <taxon>Filobasidiaceae</taxon>
        <taxon>Filobasidium</taxon>
    </lineage>
</organism>
<feature type="region of interest" description="Disordered" evidence="1">
    <location>
        <begin position="1"/>
        <end position="51"/>
    </location>
</feature>
<feature type="compositionally biased region" description="Polar residues" evidence="1">
    <location>
        <begin position="1"/>
        <end position="11"/>
    </location>
</feature>
<dbReference type="AlphaFoldDB" id="A0A8K0NNP0"/>
<evidence type="ECO:0000313" key="4">
    <source>
        <dbReference type="Proteomes" id="UP000812966"/>
    </source>
</evidence>
<dbReference type="Gene3D" id="3.40.140.10">
    <property type="entry name" value="Cytidine Deaminase, domain 2"/>
    <property type="match status" value="1"/>
</dbReference>
<dbReference type="Proteomes" id="UP000812966">
    <property type="component" value="Unassembled WGS sequence"/>
</dbReference>
<dbReference type="EMBL" id="JABELV010000051">
    <property type="protein sequence ID" value="KAG7553620.1"/>
    <property type="molecule type" value="Genomic_DNA"/>
</dbReference>
<evidence type="ECO:0000256" key="1">
    <source>
        <dbReference type="SAM" id="MobiDB-lite"/>
    </source>
</evidence>
<dbReference type="InterPro" id="IPR045810">
    <property type="entry name" value="eIF3h_C"/>
</dbReference>
<evidence type="ECO:0000313" key="3">
    <source>
        <dbReference type="EMBL" id="KAG7553620.1"/>
    </source>
</evidence>